<proteinExistence type="predicted"/>
<evidence type="ECO:0000313" key="2">
    <source>
        <dbReference type="Proteomes" id="UP001500967"/>
    </source>
</evidence>
<dbReference type="Proteomes" id="UP001500967">
    <property type="component" value="Unassembled WGS sequence"/>
</dbReference>
<protein>
    <submittedName>
        <fullName evidence="1">Uncharacterized protein</fullName>
    </submittedName>
</protein>
<reference evidence="1 2" key="1">
    <citation type="journal article" date="2019" name="Int. J. Syst. Evol. Microbiol.">
        <title>The Global Catalogue of Microorganisms (GCM) 10K type strain sequencing project: providing services to taxonomists for standard genome sequencing and annotation.</title>
        <authorList>
            <consortium name="The Broad Institute Genomics Platform"/>
            <consortium name="The Broad Institute Genome Sequencing Center for Infectious Disease"/>
            <person name="Wu L."/>
            <person name="Ma J."/>
        </authorList>
    </citation>
    <scope>NUCLEOTIDE SEQUENCE [LARGE SCALE GENOMIC DNA]</scope>
    <source>
        <strain evidence="1 2">JCM 10425</strain>
    </source>
</reference>
<keyword evidence="2" id="KW-1185">Reference proteome</keyword>
<gene>
    <name evidence="1" type="ORF">GCM10009539_61140</name>
</gene>
<accession>A0ABN0UYA1</accession>
<evidence type="ECO:0000313" key="1">
    <source>
        <dbReference type="EMBL" id="GAA0266155.1"/>
    </source>
</evidence>
<comment type="caution">
    <text evidence="1">The sequence shown here is derived from an EMBL/GenBank/DDBJ whole genome shotgun (WGS) entry which is preliminary data.</text>
</comment>
<sequence length="118" mass="12816">MDFGIGTVDTTSSTQRSVGAGLWLLLTATVGARLADRMGVAVVAHRRGERLPEARLRGPQFVPMTQEQYERAVDALAVLIRRYFAARPPSDSWMVGPGLVPVRMIGRGARRPARTGSV</sequence>
<organism evidence="1 2">
    <name type="scientific">Cryptosporangium japonicum</name>
    <dbReference type="NCBI Taxonomy" id="80872"/>
    <lineage>
        <taxon>Bacteria</taxon>
        <taxon>Bacillati</taxon>
        <taxon>Actinomycetota</taxon>
        <taxon>Actinomycetes</taxon>
        <taxon>Cryptosporangiales</taxon>
        <taxon>Cryptosporangiaceae</taxon>
        <taxon>Cryptosporangium</taxon>
    </lineage>
</organism>
<dbReference type="EMBL" id="BAAAGX010000025">
    <property type="protein sequence ID" value="GAA0266155.1"/>
    <property type="molecule type" value="Genomic_DNA"/>
</dbReference>
<dbReference type="RefSeq" id="WP_344652376.1">
    <property type="nucleotide sequence ID" value="NZ_BAAAGX010000025.1"/>
</dbReference>
<name>A0ABN0UYA1_9ACTN</name>